<dbReference type="EMBL" id="JAKJXO020000015">
    <property type="protein sequence ID" value="KAL1595850.1"/>
    <property type="molecule type" value="Genomic_DNA"/>
</dbReference>
<dbReference type="PROSITE" id="PS50048">
    <property type="entry name" value="ZN2_CY6_FUNGAL_2"/>
    <property type="match status" value="2"/>
</dbReference>
<dbReference type="SMART" id="SM00066">
    <property type="entry name" value="GAL4"/>
    <property type="match status" value="2"/>
</dbReference>
<keyword evidence="3" id="KW-0804">Transcription</keyword>
<dbReference type="InterPro" id="IPR001138">
    <property type="entry name" value="Zn2Cys6_DnaBD"/>
</dbReference>
<evidence type="ECO:0000256" key="4">
    <source>
        <dbReference type="ARBA" id="ARBA00023242"/>
    </source>
</evidence>
<dbReference type="InterPro" id="IPR050675">
    <property type="entry name" value="OAF3"/>
</dbReference>
<keyword evidence="1" id="KW-0805">Transcription regulation</keyword>
<accession>A0ABR3QUM8</accession>
<evidence type="ECO:0000313" key="7">
    <source>
        <dbReference type="EMBL" id="KAL1595850.1"/>
    </source>
</evidence>
<keyword evidence="2" id="KW-0238">DNA-binding</keyword>
<protein>
    <recommendedName>
        <fullName evidence="6">Zn(2)-C6 fungal-type domain-containing protein</fullName>
    </recommendedName>
</protein>
<evidence type="ECO:0000256" key="2">
    <source>
        <dbReference type="ARBA" id="ARBA00023125"/>
    </source>
</evidence>
<proteinExistence type="predicted"/>
<evidence type="ECO:0000256" key="1">
    <source>
        <dbReference type="ARBA" id="ARBA00023015"/>
    </source>
</evidence>
<gene>
    <name evidence="7" type="ORF">SLS60_009540</name>
</gene>
<name>A0ABR3QUM8_9PLEO</name>
<keyword evidence="4" id="KW-0539">Nucleus</keyword>
<evidence type="ECO:0000259" key="6">
    <source>
        <dbReference type="PROSITE" id="PS50048"/>
    </source>
</evidence>
<feature type="domain" description="Zn(2)-C6 fungal-type" evidence="6">
    <location>
        <begin position="249"/>
        <end position="279"/>
    </location>
</feature>
<evidence type="ECO:0000313" key="8">
    <source>
        <dbReference type="Proteomes" id="UP001521785"/>
    </source>
</evidence>
<feature type="region of interest" description="Disordered" evidence="5">
    <location>
        <begin position="180"/>
        <end position="199"/>
    </location>
</feature>
<dbReference type="Proteomes" id="UP001521785">
    <property type="component" value="Unassembled WGS sequence"/>
</dbReference>
<dbReference type="PANTHER" id="PTHR31069:SF32">
    <property type="entry name" value="ARGININE METABOLISM REGULATION PROTEIN II"/>
    <property type="match status" value="1"/>
</dbReference>
<sequence>MSATGFRNDMPPQYPSGDASNFVEFVNEVHASATAAQAIKHVDLTPSGYEVAPISSLLVHSTWDTTMDPASVKLVYDSGLSEAALKGLKDNGFETWLVYALQKAHTIGEELNLSMIPENQLLLLHVYAIAPCKNITMLTVPSQWYARTGKEFKQELQSCLPELDLGLRESNEDRTVVRIGGRSSQSVSNSADPIQSADNNRHRMPRCLRCKSKKFGCDRRRPCERCAKVGLGFDDCIPEDESNRHRMPRCLRCKAKKFGCDRKRPCERCAKVGLGFDDCIPEDESNSRDGFYGGSYTKGPEKKSQNAEPDQAAADGNGASSTEYARGDETIANPENLEDDEADEAADDNGGDKTFFERVNQYLGNSSAMGSFLKLYEEHVMASRGFEEALTAATRFFDGQGELFAELQRYLRGEEDVQELNFAYENFLMEHEIVEEDP</sequence>
<comment type="caution">
    <text evidence="7">The sequence shown here is derived from an EMBL/GenBank/DDBJ whole genome shotgun (WGS) entry which is preliminary data.</text>
</comment>
<organism evidence="7 8">
    <name type="scientific">Paraconiothyrium brasiliense</name>
    <dbReference type="NCBI Taxonomy" id="300254"/>
    <lineage>
        <taxon>Eukaryota</taxon>
        <taxon>Fungi</taxon>
        <taxon>Dikarya</taxon>
        <taxon>Ascomycota</taxon>
        <taxon>Pezizomycotina</taxon>
        <taxon>Dothideomycetes</taxon>
        <taxon>Pleosporomycetidae</taxon>
        <taxon>Pleosporales</taxon>
        <taxon>Massarineae</taxon>
        <taxon>Didymosphaeriaceae</taxon>
        <taxon>Paraconiothyrium</taxon>
    </lineage>
</organism>
<evidence type="ECO:0000256" key="3">
    <source>
        <dbReference type="ARBA" id="ARBA00023163"/>
    </source>
</evidence>
<reference evidence="7 8" key="1">
    <citation type="submission" date="2024-02" db="EMBL/GenBank/DDBJ databases">
        <title>De novo assembly and annotation of 12 fungi associated with fruit tree decline syndrome in Ontario, Canada.</title>
        <authorList>
            <person name="Sulman M."/>
            <person name="Ellouze W."/>
            <person name="Ilyukhin E."/>
        </authorList>
    </citation>
    <scope>NUCLEOTIDE SEQUENCE [LARGE SCALE GENOMIC DNA]</scope>
    <source>
        <strain evidence="7 8">M42-189</strain>
    </source>
</reference>
<feature type="compositionally biased region" description="Acidic residues" evidence="5">
    <location>
        <begin position="336"/>
        <end position="349"/>
    </location>
</feature>
<feature type="compositionally biased region" description="Polar residues" evidence="5">
    <location>
        <begin position="182"/>
        <end position="198"/>
    </location>
</feature>
<evidence type="ECO:0000256" key="5">
    <source>
        <dbReference type="SAM" id="MobiDB-lite"/>
    </source>
</evidence>
<dbReference type="Pfam" id="PF00172">
    <property type="entry name" value="Zn_clus"/>
    <property type="match status" value="1"/>
</dbReference>
<dbReference type="PANTHER" id="PTHR31069">
    <property type="entry name" value="OLEATE-ACTIVATED TRANSCRIPTION FACTOR 1-RELATED"/>
    <property type="match status" value="1"/>
</dbReference>
<dbReference type="CDD" id="cd00067">
    <property type="entry name" value="GAL4"/>
    <property type="match status" value="2"/>
</dbReference>
<keyword evidence="8" id="KW-1185">Reference proteome</keyword>
<feature type="region of interest" description="Disordered" evidence="5">
    <location>
        <begin position="290"/>
        <end position="352"/>
    </location>
</feature>
<feature type="domain" description="Zn(2)-C6 fungal-type" evidence="6">
    <location>
        <begin position="206"/>
        <end position="236"/>
    </location>
</feature>